<reference evidence="1" key="1">
    <citation type="submission" date="2020-12" db="EMBL/GenBank/DDBJ databases">
        <title>Osugoroshi viruses, novel members of Partitiviridae, are late male-killing virus in Homona magnanima.</title>
        <authorList>
            <person name="Fujita R."/>
            <person name="Inoue M."/>
            <person name="Takamatu T."/>
            <person name="Arai H."/>
            <person name="Nishino M."/>
            <person name="Abe N."/>
            <person name="Nakai M."/>
            <person name="Urayama S."/>
            <person name="Chiba Y."/>
            <person name="Kunimi Y."/>
        </authorList>
    </citation>
    <scope>NUCLEOTIDE SEQUENCE</scope>
</reference>
<organism evidence="1">
    <name type="scientific">Osugoroshi virus</name>
    <dbReference type="NCBI Taxonomy" id="2202814"/>
    <lineage>
        <taxon>Viruses</taxon>
        <taxon>Riboviria</taxon>
        <taxon>Orthornavirae</taxon>
        <taxon>Pisuviricota</taxon>
        <taxon>Duplopiviricetes</taxon>
        <taxon>Durnavirales</taxon>
        <taxon>Partitiviridae</taxon>
    </lineage>
</organism>
<sequence>MIYTFNNEEIVDVVMFKKILPTDVRATFQMITKYAGLLNAPPDSVLYHKTLVFLKHLRYRYHVYSFDSSPTAKQFCQAYETTFPDLKVEAISRPPFPLPPIEWEDEVLDEVVDDGTLLPIECEQDVESDSYSEVELEKCESTDVTSDSHKTLRSEQQDPAFIAYSKKISNNKRIVKESAKLLEAGKTIPNTTKDLPQDQGVLNAKKPKKKVSCSPSYGMQFVRAVFGYPVKYAAKGVRVARRLLGLSDDCEAHLYVDHFGIYYACGGDTEIDCIRAVVVKDRQYHDQHAYAYKGSETTMLLMACDVSVFKETHDVIQTSHGEALGWDQHLKEWVNHLIRDGHSRIT</sequence>
<dbReference type="EMBL" id="LC597890">
    <property type="protein sequence ID" value="BCP45670.1"/>
    <property type="molecule type" value="Genomic_RNA"/>
</dbReference>
<proteinExistence type="predicted"/>
<protein>
    <submittedName>
        <fullName evidence="1">Uncharacterized protein</fullName>
    </submittedName>
</protein>
<evidence type="ECO:0000313" key="1">
    <source>
        <dbReference type="EMBL" id="BCP45670.1"/>
    </source>
</evidence>
<accession>A0A7R7T211</accession>
<name>A0A7R7T211_9VIRU</name>